<sequence length="246" mass="28271">MQSGRKAIVPPMERLGQSEFSIATQGYTIPNCDCVRFGLKLDDIRRVQREARAGQINPPSWFRSNYTFEGDSTCSDYATQRGAGQKVFSYSFYSPKVYTERESHFARYLGHLYSHISSIHTQYPGWVMRVYHNVSKEDAIVNTMFCRLSCAFQHVDFCHVKHLPNRLDLMGKGVVGRMWRFAVMGDPTVSTFLVRDSDSMIIERQVRAVQEWLASGKGFHVMRDHPNHHAIMLAGPFCMRGFMPDE</sequence>
<name>A0A3R7PMF2_PENVA</name>
<keyword evidence="2" id="KW-1185">Reference proteome</keyword>
<accession>A0A3R7PMF2</accession>
<protein>
    <submittedName>
        <fullName evidence="1">Uncharacterized protein</fullName>
    </submittedName>
</protein>
<proteinExistence type="predicted"/>
<comment type="caution">
    <text evidence="1">The sequence shown here is derived from an EMBL/GenBank/DDBJ whole genome shotgun (WGS) entry which is preliminary data.</text>
</comment>
<dbReference type="Proteomes" id="UP000283509">
    <property type="component" value="Unassembled WGS sequence"/>
</dbReference>
<gene>
    <name evidence="1" type="ORF">C7M84_010450</name>
</gene>
<evidence type="ECO:0000313" key="2">
    <source>
        <dbReference type="Proteomes" id="UP000283509"/>
    </source>
</evidence>
<dbReference type="OrthoDB" id="204305at2759"/>
<reference evidence="1 2" key="2">
    <citation type="submission" date="2019-01" db="EMBL/GenBank/DDBJ databases">
        <title>The decoding of complex shrimp genome reveals the adaptation for benthos swimmer, frequently molting mechanism and breeding impact on genome.</title>
        <authorList>
            <person name="Sun Y."/>
            <person name="Gao Y."/>
            <person name="Yu Y."/>
        </authorList>
    </citation>
    <scope>NUCLEOTIDE SEQUENCE [LARGE SCALE GENOMIC DNA]</scope>
    <source>
        <tissue evidence="1">Muscle</tissue>
    </source>
</reference>
<reference evidence="1 2" key="1">
    <citation type="submission" date="2018-04" db="EMBL/GenBank/DDBJ databases">
        <authorList>
            <person name="Zhang X."/>
            <person name="Yuan J."/>
            <person name="Li F."/>
            <person name="Xiang J."/>
        </authorList>
    </citation>
    <scope>NUCLEOTIDE SEQUENCE [LARGE SCALE GENOMIC DNA]</scope>
    <source>
        <tissue evidence="1">Muscle</tissue>
    </source>
</reference>
<organism evidence="1 2">
    <name type="scientific">Penaeus vannamei</name>
    <name type="common">Whiteleg shrimp</name>
    <name type="synonym">Litopenaeus vannamei</name>
    <dbReference type="NCBI Taxonomy" id="6689"/>
    <lineage>
        <taxon>Eukaryota</taxon>
        <taxon>Metazoa</taxon>
        <taxon>Ecdysozoa</taxon>
        <taxon>Arthropoda</taxon>
        <taxon>Crustacea</taxon>
        <taxon>Multicrustacea</taxon>
        <taxon>Malacostraca</taxon>
        <taxon>Eumalacostraca</taxon>
        <taxon>Eucarida</taxon>
        <taxon>Decapoda</taxon>
        <taxon>Dendrobranchiata</taxon>
        <taxon>Penaeoidea</taxon>
        <taxon>Penaeidae</taxon>
        <taxon>Penaeus</taxon>
    </lineage>
</organism>
<dbReference type="EMBL" id="QCYY01002324">
    <property type="protein sequence ID" value="ROT71241.1"/>
    <property type="molecule type" value="Genomic_DNA"/>
</dbReference>
<dbReference type="AlphaFoldDB" id="A0A3R7PMF2"/>
<evidence type="ECO:0000313" key="1">
    <source>
        <dbReference type="EMBL" id="ROT71241.1"/>
    </source>
</evidence>